<sequence>MNILEQIRQLAAANDDIAAVWLYGSRAKGNVQPHSDYDVAVAFNNFQLSSLEKYLRPNELAIDWSTSLGLPSDTLSIVDINLAPIYLAYNIVETGTVLYSQETSRVFREQDRIYSQFEYQQVERRLAGG</sequence>
<dbReference type="InterPro" id="IPR043519">
    <property type="entry name" value="NT_sf"/>
</dbReference>
<evidence type="ECO:0000313" key="2">
    <source>
        <dbReference type="EMBL" id="MFC3852748.1"/>
    </source>
</evidence>
<dbReference type="SUPFAM" id="SSF81301">
    <property type="entry name" value="Nucleotidyltransferase"/>
    <property type="match status" value="1"/>
</dbReference>
<accession>A0ABV7ZY93</accession>
<feature type="domain" description="Polymerase beta nucleotidyltransferase" evidence="1">
    <location>
        <begin position="5"/>
        <end position="102"/>
    </location>
</feature>
<comment type="caution">
    <text evidence="2">The sequence shown here is derived from an EMBL/GenBank/DDBJ whole genome shotgun (WGS) entry which is preliminary data.</text>
</comment>
<dbReference type="CDD" id="cd05403">
    <property type="entry name" value="NT_KNTase_like"/>
    <property type="match status" value="1"/>
</dbReference>
<protein>
    <submittedName>
        <fullName evidence="2">Nucleotidyltransferase domain-containing protein</fullName>
    </submittedName>
</protein>
<keyword evidence="3" id="KW-1185">Reference proteome</keyword>
<dbReference type="Pfam" id="PF18765">
    <property type="entry name" value="Polbeta"/>
    <property type="match status" value="1"/>
</dbReference>
<dbReference type="EMBL" id="JBHRYR010000003">
    <property type="protein sequence ID" value="MFC3852748.1"/>
    <property type="molecule type" value="Genomic_DNA"/>
</dbReference>
<dbReference type="PANTHER" id="PTHR43852">
    <property type="entry name" value="NUCLEOTIDYLTRANSFERASE"/>
    <property type="match status" value="1"/>
</dbReference>
<dbReference type="RefSeq" id="WP_380695254.1">
    <property type="nucleotide sequence ID" value="NZ_JBHRYR010000003.1"/>
</dbReference>
<gene>
    <name evidence="2" type="ORF">ACFOOG_07880</name>
</gene>
<dbReference type="InterPro" id="IPR041633">
    <property type="entry name" value="Polbeta"/>
</dbReference>
<dbReference type="InterPro" id="IPR052930">
    <property type="entry name" value="TA_antitoxin_MntA"/>
</dbReference>
<name>A0ABV7ZY93_9GAMM</name>
<dbReference type="Gene3D" id="3.30.460.10">
    <property type="entry name" value="Beta Polymerase, domain 2"/>
    <property type="match status" value="1"/>
</dbReference>
<evidence type="ECO:0000259" key="1">
    <source>
        <dbReference type="Pfam" id="PF18765"/>
    </source>
</evidence>
<proteinExistence type="predicted"/>
<reference evidence="3" key="1">
    <citation type="journal article" date="2019" name="Int. J. Syst. Evol. Microbiol.">
        <title>The Global Catalogue of Microorganisms (GCM) 10K type strain sequencing project: providing services to taxonomists for standard genome sequencing and annotation.</title>
        <authorList>
            <consortium name="The Broad Institute Genomics Platform"/>
            <consortium name="The Broad Institute Genome Sequencing Center for Infectious Disease"/>
            <person name="Wu L."/>
            <person name="Ma J."/>
        </authorList>
    </citation>
    <scope>NUCLEOTIDE SEQUENCE [LARGE SCALE GENOMIC DNA]</scope>
    <source>
        <strain evidence="3">IBRC 10765</strain>
    </source>
</reference>
<dbReference type="NCBIfam" id="NF047752">
    <property type="entry name" value="MntA_antitoxin"/>
    <property type="match status" value="1"/>
</dbReference>
<dbReference type="Proteomes" id="UP001595617">
    <property type="component" value="Unassembled WGS sequence"/>
</dbReference>
<dbReference type="PANTHER" id="PTHR43852:SF2">
    <property type="entry name" value="PROTEIN ADENYLYLTRANSFERASE MNTA"/>
    <property type="match status" value="1"/>
</dbReference>
<evidence type="ECO:0000313" key="3">
    <source>
        <dbReference type="Proteomes" id="UP001595617"/>
    </source>
</evidence>
<organism evidence="2 3">
    <name type="scientific">Saccharospirillum mangrovi</name>
    <dbReference type="NCBI Taxonomy" id="2161747"/>
    <lineage>
        <taxon>Bacteria</taxon>
        <taxon>Pseudomonadati</taxon>
        <taxon>Pseudomonadota</taxon>
        <taxon>Gammaproteobacteria</taxon>
        <taxon>Oceanospirillales</taxon>
        <taxon>Saccharospirillaceae</taxon>
        <taxon>Saccharospirillum</taxon>
    </lineage>
</organism>